<organism evidence="3">
    <name type="scientific">Tanacetum cinerariifolium</name>
    <name type="common">Dalmatian daisy</name>
    <name type="synonym">Chrysanthemum cinerariifolium</name>
    <dbReference type="NCBI Taxonomy" id="118510"/>
    <lineage>
        <taxon>Eukaryota</taxon>
        <taxon>Viridiplantae</taxon>
        <taxon>Streptophyta</taxon>
        <taxon>Embryophyta</taxon>
        <taxon>Tracheophyta</taxon>
        <taxon>Spermatophyta</taxon>
        <taxon>Magnoliopsida</taxon>
        <taxon>eudicotyledons</taxon>
        <taxon>Gunneridae</taxon>
        <taxon>Pentapetalae</taxon>
        <taxon>asterids</taxon>
        <taxon>campanulids</taxon>
        <taxon>Asterales</taxon>
        <taxon>Asteraceae</taxon>
        <taxon>Asteroideae</taxon>
        <taxon>Anthemideae</taxon>
        <taxon>Anthemidinae</taxon>
        <taxon>Tanacetum</taxon>
    </lineage>
</organism>
<name>A0A699HX20_TANCI</name>
<dbReference type="PANTHER" id="PTHR47592">
    <property type="entry name" value="PBF68 PROTEIN"/>
    <property type="match status" value="1"/>
</dbReference>
<feature type="coiled-coil region" evidence="1">
    <location>
        <begin position="368"/>
        <end position="395"/>
    </location>
</feature>
<evidence type="ECO:0000256" key="1">
    <source>
        <dbReference type="SAM" id="Coils"/>
    </source>
</evidence>
<sequence>MVDFIEASPLRYALTVKPTIYISHIRQFWSTARIETTEEGTQILTTVDGIYRTVTESSLRRNLKLKDEEGISSLLDTELFENITLMGYNIFPNQKFTFQKGQFSHQWKYLIHTIMQYLSPKSIGFNEFSSNIATALVCLATNRTYNFSKIIFDGLVKNVNNKVSKFLMYQRFLIVCLRMSQFGQITHTHTYVVPFHTRKLFTTLRVNSPSFSGRIVPLFDIILIQQGEGSGTPTEPHHTPSPVAHPPSHTTHSSSTLPPVTTTSIPTVTPSKTTPIRQYTRRAKIAQSSALPIVTDEPESPLRDISQGEACPTDSGFIADQDRATIDKSSTLPYDSAPRVTSSAADEGNMQHTLNELTAFYTSLQRQHSELLAKFQAQEVEINRLKERVKLLEAREGVAAERSRDDAPIKGRSLDEGEAAAERTSDDTEEMANVLTSMDAATVFASGATAVPTGSGSIPTVGPPAAEVATGSDVVPTASPVFATAIVEYHQFALELPIERRIELISDLVKYQDNYAKIYKFQSQQRNPLTKKQKRDYYMAVIRNNLGWKVKDFRGFSLEQESAKKHKTSEEVTEEAKSSDEVPEEKHLDREDLNQLWRLVKETLSNRPPTSDQEMELWVELSRLHEPDDEDQLWTYTQNFMHAPVEWKLYDSRGVHHVTSKDKEIFMLVKKDYPLRKGLALVMISYKLQVKNYSRTANDLILKIYKIVNSPRQQGLEFPLAVEVPTTNEEGCHCQKKRDATAKKVALLSKSRRNCQSKSNDSFTKLEMSRGVDEDDTVEAIRRRSKWENDYYICRGHILNGMYDSLFDIYQNVELVKELWDSLESKYMAEDAS</sequence>
<feature type="region of interest" description="Disordered" evidence="2">
    <location>
        <begin position="229"/>
        <end position="272"/>
    </location>
</feature>
<proteinExistence type="predicted"/>
<dbReference type="PANTHER" id="PTHR47592:SF29">
    <property type="entry name" value="ZINC FINGER, CCHC-TYPE"/>
    <property type="match status" value="1"/>
</dbReference>
<feature type="non-terminal residue" evidence="3">
    <location>
        <position position="833"/>
    </location>
</feature>
<keyword evidence="1" id="KW-0175">Coiled coil</keyword>
<gene>
    <name evidence="3" type="ORF">Tci_450673</name>
</gene>
<feature type="compositionally biased region" description="Basic and acidic residues" evidence="2">
    <location>
        <begin position="568"/>
        <end position="585"/>
    </location>
</feature>
<dbReference type="AlphaFoldDB" id="A0A699HX20"/>
<evidence type="ECO:0000256" key="2">
    <source>
        <dbReference type="SAM" id="MobiDB-lite"/>
    </source>
</evidence>
<accession>A0A699HX20</accession>
<dbReference type="EMBL" id="BKCJ010209649">
    <property type="protein sequence ID" value="GEY78699.1"/>
    <property type="molecule type" value="Genomic_DNA"/>
</dbReference>
<feature type="compositionally biased region" description="Basic and acidic residues" evidence="2">
    <location>
        <begin position="397"/>
        <end position="426"/>
    </location>
</feature>
<feature type="compositionally biased region" description="Low complexity" evidence="2">
    <location>
        <begin position="240"/>
        <end position="272"/>
    </location>
</feature>
<comment type="caution">
    <text evidence="3">The sequence shown here is derived from an EMBL/GenBank/DDBJ whole genome shotgun (WGS) entry which is preliminary data.</text>
</comment>
<evidence type="ECO:0000313" key="3">
    <source>
        <dbReference type="EMBL" id="GEY78699.1"/>
    </source>
</evidence>
<reference evidence="3" key="1">
    <citation type="journal article" date="2019" name="Sci. Rep.">
        <title>Draft genome of Tanacetum cinerariifolium, the natural source of mosquito coil.</title>
        <authorList>
            <person name="Yamashiro T."/>
            <person name="Shiraishi A."/>
            <person name="Satake H."/>
            <person name="Nakayama K."/>
        </authorList>
    </citation>
    <scope>NUCLEOTIDE SEQUENCE</scope>
</reference>
<protein>
    <submittedName>
        <fullName evidence="3">Synaptobrevin, longin-like domain protein</fullName>
    </submittedName>
</protein>
<feature type="region of interest" description="Disordered" evidence="2">
    <location>
        <begin position="397"/>
        <end position="428"/>
    </location>
</feature>
<feature type="region of interest" description="Disordered" evidence="2">
    <location>
        <begin position="564"/>
        <end position="585"/>
    </location>
</feature>